<reference evidence="1" key="1">
    <citation type="submission" date="2024-12" db="EMBL/GenBank/DDBJ databases">
        <authorList>
            <person name="Wu N."/>
        </authorList>
    </citation>
    <scope>NUCLEOTIDE SEQUENCE</scope>
    <source>
        <strain evidence="1">P15</strain>
    </source>
</reference>
<sequence>MIVAKDGSGDFTTIQEAVNAIPENAQGWTVIQIKNGEYKEKLEILKPRVKLVGESVEGTVLTFDDYAKKTFPDGREYGTFNSQSFLIGVDDFEAENLTIANTAGSGDKVGQAVAVYADGDRLVFRNCRFTASQDTLFTAPLPPKPVERATFGGPRDAAPRRNLRQLYDRCYIAGDVDFIFGCATAVFTDCEIFSKKRLVPEGGEKTIHGYITAASTDEDVPYGYVFSNCRLTGDAPEHTVYLGRPWRDYGHTVFLNCWMGAHIKPEGWHYWKPEREETARYEEFGSTGPGAGKRESRVPWAKILTEEEAGKYDLNRVLSGQDGWSPLKEEHA</sequence>
<evidence type="ECO:0000313" key="1">
    <source>
        <dbReference type="EMBL" id="MFM9332047.1"/>
    </source>
</evidence>
<dbReference type="EMBL" id="JBJURJ010000025">
    <property type="protein sequence ID" value="MFM9332047.1"/>
    <property type="molecule type" value="Genomic_DNA"/>
</dbReference>
<comment type="caution">
    <text evidence="1">The sequence shown here is derived from an EMBL/GenBank/DDBJ whole genome shotgun (WGS) entry which is preliminary data.</text>
</comment>
<name>A0ACC7P5U6_9BACL</name>
<keyword evidence="2" id="KW-1185">Reference proteome</keyword>
<gene>
    <name evidence="1" type="ORF">ACI1P1_27490</name>
</gene>
<accession>A0ACC7P5U6</accession>
<evidence type="ECO:0000313" key="2">
    <source>
        <dbReference type="Proteomes" id="UP001631969"/>
    </source>
</evidence>
<organism evidence="1 2">
    <name type="scientific">Paenibacillus mesotrionivorans</name>
    <dbReference type="NCBI Taxonomy" id="3160968"/>
    <lineage>
        <taxon>Bacteria</taxon>
        <taxon>Bacillati</taxon>
        <taxon>Bacillota</taxon>
        <taxon>Bacilli</taxon>
        <taxon>Bacillales</taxon>
        <taxon>Paenibacillaceae</taxon>
        <taxon>Paenibacillus</taxon>
    </lineage>
</organism>
<proteinExistence type="predicted"/>
<protein>
    <submittedName>
        <fullName evidence="1">Pectinesterase family protein</fullName>
    </submittedName>
</protein>
<dbReference type="Proteomes" id="UP001631969">
    <property type="component" value="Unassembled WGS sequence"/>
</dbReference>